<evidence type="ECO:0000313" key="2">
    <source>
        <dbReference type="Proteomes" id="UP000600918"/>
    </source>
</evidence>
<gene>
    <name evidence="1" type="ORF">H0235_012167</name>
</gene>
<dbReference type="Proteomes" id="UP000600918">
    <property type="component" value="Unassembled WGS sequence"/>
</dbReference>
<name>A0A834U3S0_VESPE</name>
<proteinExistence type="predicted"/>
<keyword evidence="2" id="KW-1185">Reference proteome</keyword>
<dbReference type="AlphaFoldDB" id="A0A834U3S0"/>
<sequence>MERKKFLECALNRIKRGLTRIENHFADHDPSGGKMESQFHVLANTMVKLDGDVTRRFKYFVLHVGVGNRLTVVVSPAYTEEYVDLREDLRLKKRMAEVQR</sequence>
<comment type="caution">
    <text evidence="1">The sequence shown here is derived from an EMBL/GenBank/DDBJ whole genome shotgun (WGS) entry which is preliminary data.</text>
</comment>
<dbReference type="EMBL" id="JACSDY010000011">
    <property type="protein sequence ID" value="KAF7415575.1"/>
    <property type="molecule type" value="Genomic_DNA"/>
</dbReference>
<protein>
    <submittedName>
        <fullName evidence="1">Uncharacterized protein</fullName>
    </submittedName>
</protein>
<evidence type="ECO:0000313" key="1">
    <source>
        <dbReference type="EMBL" id="KAF7415575.1"/>
    </source>
</evidence>
<organism evidence="1 2">
    <name type="scientific">Vespula pensylvanica</name>
    <name type="common">Western yellow jacket</name>
    <name type="synonym">Wasp</name>
    <dbReference type="NCBI Taxonomy" id="30213"/>
    <lineage>
        <taxon>Eukaryota</taxon>
        <taxon>Metazoa</taxon>
        <taxon>Ecdysozoa</taxon>
        <taxon>Arthropoda</taxon>
        <taxon>Hexapoda</taxon>
        <taxon>Insecta</taxon>
        <taxon>Pterygota</taxon>
        <taxon>Neoptera</taxon>
        <taxon>Endopterygota</taxon>
        <taxon>Hymenoptera</taxon>
        <taxon>Apocrita</taxon>
        <taxon>Aculeata</taxon>
        <taxon>Vespoidea</taxon>
        <taxon>Vespidae</taxon>
        <taxon>Vespinae</taxon>
        <taxon>Vespula</taxon>
    </lineage>
</organism>
<reference evidence="1" key="1">
    <citation type="journal article" date="2020" name="G3 (Bethesda)">
        <title>High-Quality Assemblies for Three Invasive Social Wasps from the &lt;i&gt;Vespula&lt;/i&gt; Genus.</title>
        <authorList>
            <person name="Harrop T.W.R."/>
            <person name="Guhlin J."/>
            <person name="McLaughlin G.M."/>
            <person name="Permina E."/>
            <person name="Stockwell P."/>
            <person name="Gilligan J."/>
            <person name="Le Lec M.F."/>
            <person name="Gruber M.A.M."/>
            <person name="Quinn O."/>
            <person name="Lovegrove M."/>
            <person name="Duncan E.J."/>
            <person name="Remnant E.J."/>
            <person name="Van Eeckhoven J."/>
            <person name="Graham B."/>
            <person name="Knapp R.A."/>
            <person name="Langford K.W."/>
            <person name="Kronenberg Z."/>
            <person name="Press M.O."/>
            <person name="Eacker S.M."/>
            <person name="Wilson-Rankin E.E."/>
            <person name="Purcell J."/>
            <person name="Lester P.J."/>
            <person name="Dearden P.K."/>
        </authorList>
    </citation>
    <scope>NUCLEOTIDE SEQUENCE</scope>
    <source>
        <strain evidence="1">Volc-1</strain>
    </source>
</reference>
<accession>A0A834U3S0</accession>